<dbReference type="EMBL" id="NOII01000001">
    <property type="protein sequence ID" value="OYD59577.1"/>
    <property type="molecule type" value="Genomic_DNA"/>
</dbReference>
<evidence type="ECO:0000313" key="3">
    <source>
        <dbReference type="Proteomes" id="UP000215059"/>
    </source>
</evidence>
<proteinExistence type="predicted"/>
<accession>A0A235FF68</accession>
<comment type="caution">
    <text evidence="2">The sequence shown here is derived from an EMBL/GenBank/DDBJ whole genome shotgun (WGS) entry which is preliminary data.</text>
</comment>
<dbReference type="Proteomes" id="UP000215059">
    <property type="component" value="Unassembled WGS sequence"/>
</dbReference>
<name>A0A235FF68_9BACL</name>
<keyword evidence="1" id="KW-0175">Coiled coil</keyword>
<protein>
    <recommendedName>
        <fullName evidence="4">DUF2164 domain-containing protein</fullName>
    </recommendedName>
</protein>
<dbReference type="AlphaFoldDB" id="A0A235FF68"/>
<dbReference type="OrthoDB" id="573733at2"/>
<dbReference type="Pfam" id="PF09932">
    <property type="entry name" value="DUF2164"/>
    <property type="match status" value="1"/>
</dbReference>
<sequence length="81" mass="9556">MKMLMKWSKEQKADAVRNIQSFFWDERGEEIGMLAAENLLQFMIDTLGPHMYNQGIEDAKKMTEDKLMNLEEDLESLKRKS</sequence>
<evidence type="ECO:0000313" key="2">
    <source>
        <dbReference type="EMBL" id="OYD59577.1"/>
    </source>
</evidence>
<evidence type="ECO:0000256" key="1">
    <source>
        <dbReference type="SAM" id="Coils"/>
    </source>
</evidence>
<organism evidence="2 3">
    <name type="scientific">Fictibacillus aquaticus</name>
    <dbReference type="NCBI Taxonomy" id="2021314"/>
    <lineage>
        <taxon>Bacteria</taxon>
        <taxon>Bacillati</taxon>
        <taxon>Bacillota</taxon>
        <taxon>Bacilli</taxon>
        <taxon>Bacillales</taxon>
        <taxon>Fictibacillaceae</taxon>
        <taxon>Fictibacillus</taxon>
    </lineage>
</organism>
<gene>
    <name evidence="2" type="ORF">CGZ90_06715</name>
</gene>
<evidence type="ECO:0008006" key="4">
    <source>
        <dbReference type="Google" id="ProtNLM"/>
    </source>
</evidence>
<keyword evidence="3" id="KW-1185">Reference proteome</keyword>
<dbReference type="InterPro" id="IPR018680">
    <property type="entry name" value="DUF2164"/>
</dbReference>
<reference evidence="2 3" key="1">
    <citation type="submission" date="2017-07" db="EMBL/GenBank/DDBJ databases">
        <title>Fictibacillus sp. nov. GDSW-R2A3 Genome sequencing and assembly.</title>
        <authorList>
            <person name="Mayilraj S."/>
        </authorList>
    </citation>
    <scope>NUCLEOTIDE SEQUENCE [LARGE SCALE GENOMIC DNA]</scope>
    <source>
        <strain evidence="2 3">GDSW-R2A3</strain>
    </source>
</reference>
<feature type="coiled-coil region" evidence="1">
    <location>
        <begin position="53"/>
        <end position="80"/>
    </location>
</feature>